<dbReference type="Pfam" id="PF03547">
    <property type="entry name" value="Mem_trans"/>
    <property type="match status" value="1"/>
</dbReference>
<dbReference type="InterPro" id="IPR038770">
    <property type="entry name" value="Na+/solute_symporter_sf"/>
</dbReference>
<evidence type="ECO:0000256" key="8">
    <source>
        <dbReference type="SAM" id="Phobius"/>
    </source>
</evidence>
<proteinExistence type="inferred from homology"/>
<evidence type="ECO:0000313" key="10">
    <source>
        <dbReference type="Proteomes" id="UP000657006"/>
    </source>
</evidence>
<keyword evidence="10" id="KW-1185">Reference proteome</keyword>
<dbReference type="InterPro" id="IPR004776">
    <property type="entry name" value="Mem_transp_PIN-like"/>
</dbReference>
<reference evidence="9" key="1">
    <citation type="submission" date="2020-08" db="EMBL/GenBank/DDBJ databases">
        <title>Genome public.</title>
        <authorList>
            <person name="Liu C."/>
            <person name="Sun Q."/>
        </authorList>
    </citation>
    <scope>NUCLEOTIDE SEQUENCE</scope>
    <source>
        <strain evidence="9">NSJ-32</strain>
    </source>
</reference>
<evidence type="ECO:0000256" key="3">
    <source>
        <dbReference type="ARBA" id="ARBA00022448"/>
    </source>
</evidence>
<feature type="transmembrane region" description="Helical" evidence="8">
    <location>
        <begin position="128"/>
        <end position="149"/>
    </location>
</feature>
<accession>A0A926DSV4</accession>
<feature type="transmembrane region" description="Helical" evidence="8">
    <location>
        <begin position="229"/>
        <end position="250"/>
    </location>
</feature>
<evidence type="ECO:0000256" key="4">
    <source>
        <dbReference type="ARBA" id="ARBA00022475"/>
    </source>
</evidence>
<dbReference type="GO" id="GO:0005886">
    <property type="term" value="C:plasma membrane"/>
    <property type="evidence" value="ECO:0007669"/>
    <property type="project" value="UniProtKB-SubCell"/>
</dbReference>
<keyword evidence="6 8" id="KW-1133">Transmembrane helix</keyword>
<comment type="subcellular location">
    <subcellularLocation>
        <location evidence="1">Cell membrane</location>
        <topology evidence="1">Multi-pass membrane protein</topology>
    </subcellularLocation>
</comment>
<gene>
    <name evidence="9" type="ORF">H8730_07355</name>
</gene>
<sequence length="309" mass="33870">MDFFVTLNETVILFAMVLLGFMAGRLKIVSTGFSKDISQFLFCICVPAMVIDALQRPFSKEILGTGAVLIATCVGIIVASYGIGRLIVRWVPVLRKEKLVFLYSMTFPNFGYMGIPVVSALLGEEGAFYVALYVLPLYLIVNSWGVYIWEREGQPKSIPVWKRIRSALNPATVGTLIGFLLFVCSIQLPESLGRVVEMTGDLTTPLAMILAGLLLAQADLKQIFRAPKVYILSGIRLLGLPFLFMGILYLCGARGIRLSIPVLITAMPVAANLAMMAEKFERDAYLSAQIVFLSTLLSVITIPIVGMAL</sequence>
<dbReference type="EMBL" id="JACRSQ010000008">
    <property type="protein sequence ID" value="MBC8543358.1"/>
    <property type="molecule type" value="Genomic_DNA"/>
</dbReference>
<dbReference type="Proteomes" id="UP000657006">
    <property type="component" value="Unassembled WGS sequence"/>
</dbReference>
<evidence type="ECO:0000256" key="6">
    <source>
        <dbReference type="ARBA" id="ARBA00022989"/>
    </source>
</evidence>
<evidence type="ECO:0000313" key="9">
    <source>
        <dbReference type="EMBL" id="MBC8543358.1"/>
    </source>
</evidence>
<evidence type="ECO:0000256" key="2">
    <source>
        <dbReference type="ARBA" id="ARBA00010145"/>
    </source>
</evidence>
<dbReference type="AlphaFoldDB" id="A0A926DSV4"/>
<protein>
    <submittedName>
        <fullName evidence="9">AEC family transporter</fullName>
    </submittedName>
</protein>
<comment type="caution">
    <text evidence="9">The sequence shown here is derived from an EMBL/GenBank/DDBJ whole genome shotgun (WGS) entry which is preliminary data.</text>
</comment>
<keyword evidence="7 8" id="KW-0472">Membrane</keyword>
<name>A0A926DSV4_9FIRM</name>
<evidence type="ECO:0000256" key="7">
    <source>
        <dbReference type="ARBA" id="ARBA00023136"/>
    </source>
</evidence>
<feature type="transmembrane region" description="Helical" evidence="8">
    <location>
        <begin position="6"/>
        <end position="24"/>
    </location>
</feature>
<feature type="transmembrane region" description="Helical" evidence="8">
    <location>
        <begin position="284"/>
        <end position="306"/>
    </location>
</feature>
<dbReference type="PANTHER" id="PTHR36838:SF1">
    <property type="entry name" value="SLR1864 PROTEIN"/>
    <property type="match status" value="1"/>
</dbReference>
<feature type="transmembrane region" description="Helical" evidence="8">
    <location>
        <begin position="100"/>
        <end position="122"/>
    </location>
</feature>
<feature type="transmembrane region" description="Helical" evidence="8">
    <location>
        <begin position="170"/>
        <end position="188"/>
    </location>
</feature>
<feature type="transmembrane region" description="Helical" evidence="8">
    <location>
        <begin position="36"/>
        <end position="54"/>
    </location>
</feature>
<feature type="transmembrane region" description="Helical" evidence="8">
    <location>
        <begin position="66"/>
        <end position="88"/>
    </location>
</feature>
<organism evidence="9 10">
    <name type="scientific">Bianquea renquensis</name>
    <dbReference type="NCBI Taxonomy" id="2763661"/>
    <lineage>
        <taxon>Bacteria</taxon>
        <taxon>Bacillati</taxon>
        <taxon>Bacillota</taxon>
        <taxon>Clostridia</taxon>
        <taxon>Eubacteriales</taxon>
        <taxon>Bianqueaceae</taxon>
        <taxon>Bianquea</taxon>
    </lineage>
</organism>
<evidence type="ECO:0000256" key="1">
    <source>
        <dbReference type="ARBA" id="ARBA00004651"/>
    </source>
</evidence>
<feature type="transmembrane region" description="Helical" evidence="8">
    <location>
        <begin position="256"/>
        <end position="277"/>
    </location>
</feature>
<keyword evidence="4" id="KW-1003">Cell membrane</keyword>
<evidence type="ECO:0000256" key="5">
    <source>
        <dbReference type="ARBA" id="ARBA00022692"/>
    </source>
</evidence>
<feature type="transmembrane region" description="Helical" evidence="8">
    <location>
        <begin position="200"/>
        <end position="217"/>
    </location>
</feature>
<keyword evidence="5 8" id="KW-0812">Transmembrane</keyword>
<dbReference type="GO" id="GO:0055085">
    <property type="term" value="P:transmembrane transport"/>
    <property type="evidence" value="ECO:0007669"/>
    <property type="project" value="InterPro"/>
</dbReference>
<dbReference type="PANTHER" id="PTHR36838">
    <property type="entry name" value="AUXIN EFFLUX CARRIER FAMILY PROTEIN"/>
    <property type="match status" value="1"/>
</dbReference>
<keyword evidence="3" id="KW-0813">Transport</keyword>
<comment type="similarity">
    <text evidence="2">Belongs to the auxin efflux carrier (TC 2.A.69) family.</text>
</comment>
<dbReference type="RefSeq" id="WP_177715997.1">
    <property type="nucleotide sequence ID" value="NZ_JACRSQ010000008.1"/>
</dbReference>
<dbReference type="Gene3D" id="1.20.1530.20">
    <property type="match status" value="2"/>
</dbReference>